<gene>
    <name evidence="11" type="primary">npr3</name>
</gene>
<evidence type="ECO:0000256" key="4">
    <source>
        <dbReference type="ARBA" id="ARBA00022989"/>
    </source>
</evidence>
<dbReference type="OMA" id="ETRVMEH"/>
<keyword evidence="3 9" id="KW-0732">Signal</keyword>
<dbReference type="GO" id="GO:0007165">
    <property type="term" value="P:signal transduction"/>
    <property type="evidence" value="ECO:0007669"/>
    <property type="project" value="TreeGrafter"/>
</dbReference>
<evidence type="ECO:0000256" key="5">
    <source>
        <dbReference type="ARBA" id="ARBA00023136"/>
    </source>
</evidence>
<keyword evidence="12" id="KW-1185">Reference proteome</keyword>
<evidence type="ECO:0000256" key="9">
    <source>
        <dbReference type="SAM" id="SignalP"/>
    </source>
</evidence>
<evidence type="ECO:0000256" key="7">
    <source>
        <dbReference type="ARBA" id="ARBA00023180"/>
    </source>
</evidence>
<evidence type="ECO:0000256" key="1">
    <source>
        <dbReference type="ARBA" id="ARBA00004479"/>
    </source>
</evidence>
<keyword evidence="2 8" id="KW-0812">Transmembrane</keyword>
<comment type="subcellular location">
    <subcellularLocation>
        <location evidence="1">Membrane</location>
        <topology evidence="1">Single-pass type I membrane protein</topology>
    </subcellularLocation>
</comment>
<keyword evidence="7" id="KW-0325">Glycoprotein</keyword>
<reference evidence="11" key="5">
    <citation type="submission" date="2025-09" db="UniProtKB">
        <authorList>
            <consortium name="Ensembl"/>
        </authorList>
    </citation>
    <scope>IDENTIFICATION</scope>
</reference>
<dbReference type="GeneTree" id="ENSGT00440000033872"/>
<dbReference type="Gene3D" id="3.40.50.2300">
    <property type="match status" value="3"/>
</dbReference>
<evidence type="ECO:0000256" key="8">
    <source>
        <dbReference type="SAM" id="Phobius"/>
    </source>
</evidence>
<evidence type="ECO:0000256" key="2">
    <source>
        <dbReference type="ARBA" id="ARBA00022692"/>
    </source>
</evidence>
<feature type="domain" description="Receptor ligand binding region" evidence="10">
    <location>
        <begin position="45"/>
        <end position="384"/>
    </location>
</feature>
<evidence type="ECO:0000256" key="3">
    <source>
        <dbReference type="ARBA" id="ARBA00022729"/>
    </source>
</evidence>
<keyword evidence="6" id="KW-0675">Receptor</keyword>
<evidence type="ECO:0000259" key="10">
    <source>
        <dbReference type="Pfam" id="PF01094"/>
    </source>
</evidence>
<dbReference type="SUPFAM" id="SSF53822">
    <property type="entry name" value="Periplasmic binding protein-like I"/>
    <property type="match status" value="1"/>
</dbReference>
<dbReference type="AlphaFoldDB" id="A0A4W3IRC0"/>
<proteinExistence type="predicted"/>
<accession>A0A4W3IRC0</accession>
<dbReference type="InterPro" id="IPR052612">
    <property type="entry name" value="ANP_Clearance_Receptor"/>
</dbReference>
<dbReference type="CTD" id="4883"/>
<dbReference type="InParanoid" id="A0A4W3IRC0"/>
<dbReference type="Proteomes" id="UP000314986">
    <property type="component" value="Unassembled WGS sequence"/>
</dbReference>
<dbReference type="InterPro" id="IPR001828">
    <property type="entry name" value="ANF_lig-bd_rcpt"/>
</dbReference>
<dbReference type="Pfam" id="PF01094">
    <property type="entry name" value="ANF_receptor"/>
    <property type="match status" value="1"/>
</dbReference>
<dbReference type="PANTHER" id="PTHR44755:SF11">
    <property type="entry name" value="ATRIAL NATRIURETIC PEPTIDE RECEPTOR 3 ISOFORM X1"/>
    <property type="match status" value="1"/>
</dbReference>
<name>A0A4W3IRC0_CALMI</name>
<feature type="signal peptide" evidence="9">
    <location>
        <begin position="1"/>
        <end position="23"/>
    </location>
</feature>
<protein>
    <submittedName>
        <fullName evidence="11">Natriuretic peptide receptor 3</fullName>
    </submittedName>
</protein>
<feature type="transmembrane region" description="Helical" evidence="8">
    <location>
        <begin position="445"/>
        <end position="466"/>
    </location>
</feature>
<feature type="chain" id="PRO_5021290219" evidence="9">
    <location>
        <begin position="24"/>
        <end position="523"/>
    </location>
</feature>
<reference evidence="11" key="4">
    <citation type="submission" date="2025-08" db="UniProtKB">
        <authorList>
            <consortium name="Ensembl"/>
        </authorList>
    </citation>
    <scope>IDENTIFICATION</scope>
</reference>
<reference evidence="12" key="1">
    <citation type="journal article" date="2006" name="Science">
        <title>Ancient noncoding elements conserved in the human genome.</title>
        <authorList>
            <person name="Venkatesh B."/>
            <person name="Kirkness E.F."/>
            <person name="Loh Y.H."/>
            <person name="Halpern A.L."/>
            <person name="Lee A.P."/>
            <person name="Johnson J."/>
            <person name="Dandona N."/>
            <person name="Viswanathan L.D."/>
            <person name="Tay A."/>
            <person name="Venter J.C."/>
            <person name="Strausberg R.L."/>
            <person name="Brenner S."/>
        </authorList>
    </citation>
    <scope>NUCLEOTIDE SEQUENCE [LARGE SCALE GENOMIC DNA]</scope>
</reference>
<dbReference type="STRING" id="7868.ENSCMIP00000030051"/>
<dbReference type="GeneID" id="103181011"/>
<dbReference type="GO" id="GO:0017046">
    <property type="term" value="F:peptide hormone binding"/>
    <property type="evidence" value="ECO:0007669"/>
    <property type="project" value="TreeGrafter"/>
</dbReference>
<dbReference type="KEGG" id="cmk:103181011"/>
<dbReference type="OrthoDB" id="10065302at2759"/>
<dbReference type="Ensembl" id="ENSCMIT00000030517.1">
    <property type="protein sequence ID" value="ENSCMIP00000030051.1"/>
    <property type="gene ID" value="ENSCMIG00000012957.1"/>
</dbReference>
<dbReference type="RefSeq" id="XP_007895386.1">
    <property type="nucleotide sequence ID" value="XM_007897195.2"/>
</dbReference>
<dbReference type="InterPro" id="IPR001170">
    <property type="entry name" value="ANPR/GUC"/>
</dbReference>
<evidence type="ECO:0000313" key="12">
    <source>
        <dbReference type="Proteomes" id="UP000314986"/>
    </source>
</evidence>
<dbReference type="PRINTS" id="PR00255">
    <property type="entry name" value="NATPEPTIDER"/>
</dbReference>
<evidence type="ECO:0000256" key="6">
    <source>
        <dbReference type="ARBA" id="ARBA00023170"/>
    </source>
</evidence>
<dbReference type="GO" id="GO:0016020">
    <property type="term" value="C:membrane"/>
    <property type="evidence" value="ECO:0007669"/>
    <property type="project" value="UniProtKB-SubCell"/>
</dbReference>
<reference evidence="12" key="2">
    <citation type="journal article" date="2007" name="PLoS Biol.">
        <title>Survey sequencing and comparative analysis of the elephant shark (Callorhinchus milii) genome.</title>
        <authorList>
            <person name="Venkatesh B."/>
            <person name="Kirkness E.F."/>
            <person name="Loh Y.H."/>
            <person name="Halpern A.L."/>
            <person name="Lee A.P."/>
            <person name="Johnson J."/>
            <person name="Dandona N."/>
            <person name="Viswanathan L.D."/>
            <person name="Tay A."/>
            <person name="Venter J.C."/>
            <person name="Strausberg R.L."/>
            <person name="Brenner S."/>
        </authorList>
    </citation>
    <scope>NUCLEOTIDE SEQUENCE [LARGE SCALE GENOMIC DNA]</scope>
</reference>
<keyword evidence="4 8" id="KW-1133">Transmembrane helix</keyword>
<dbReference type="PANTHER" id="PTHR44755">
    <property type="entry name" value="NATRIURETIC PEPTIDE RECEPTOR 3-RELATED"/>
    <property type="match status" value="1"/>
</dbReference>
<dbReference type="InterPro" id="IPR028082">
    <property type="entry name" value="Peripla_BP_I"/>
</dbReference>
<keyword evidence="5 8" id="KW-0472">Membrane</keyword>
<dbReference type="GO" id="GO:0016941">
    <property type="term" value="F:natriuretic peptide receptor activity"/>
    <property type="evidence" value="ECO:0007669"/>
    <property type="project" value="TreeGrafter"/>
</dbReference>
<organism evidence="11 12">
    <name type="scientific">Callorhinchus milii</name>
    <name type="common">Ghost shark</name>
    <dbReference type="NCBI Taxonomy" id="7868"/>
    <lineage>
        <taxon>Eukaryota</taxon>
        <taxon>Metazoa</taxon>
        <taxon>Chordata</taxon>
        <taxon>Craniata</taxon>
        <taxon>Vertebrata</taxon>
        <taxon>Chondrichthyes</taxon>
        <taxon>Holocephali</taxon>
        <taxon>Chimaeriformes</taxon>
        <taxon>Callorhinchidae</taxon>
        <taxon>Callorhinchus</taxon>
    </lineage>
</organism>
<reference evidence="12" key="3">
    <citation type="journal article" date="2014" name="Nature">
        <title>Elephant shark genome provides unique insights into gnathostome evolution.</title>
        <authorList>
            <consortium name="International Elephant Shark Genome Sequencing Consortium"/>
            <person name="Venkatesh B."/>
            <person name="Lee A.P."/>
            <person name="Ravi V."/>
            <person name="Maurya A.K."/>
            <person name="Lian M.M."/>
            <person name="Swann J.B."/>
            <person name="Ohta Y."/>
            <person name="Flajnik M.F."/>
            <person name="Sutoh Y."/>
            <person name="Kasahara M."/>
            <person name="Hoon S."/>
            <person name="Gangu V."/>
            <person name="Roy S.W."/>
            <person name="Irimia M."/>
            <person name="Korzh V."/>
            <person name="Kondrychyn I."/>
            <person name="Lim Z.W."/>
            <person name="Tay B.H."/>
            <person name="Tohari S."/>
            <person name="Kong K.W."/>
            <person name="Ho S."/>
            <person name="Lorente-Galdos B."/>
            <person name="Quilez J."/>
            <person name="Marques-Bonet T."/>
            <person name="Raney B.J."/>
            <person name="Ingham P.W."/>
            <person name="Tay A."/>
            <person name="Hillier L.W."/>
            <person name="Minx P."/>
            <person name="Boehm T."/>
            <person name="Wilson R.K."/>
            <person name="Brenner S."/>
            <person name="Warren W.C."/>
        </authorList>
    </citation>
    <scope>NUCLEOTIDE SEQUENCE [LARGE SCALE GENOMIC DNA]</scope>
</reference>
<evidence type="ECO:0000313" key="11">
    <source>
        <dbReference type="Ensembl" id="ENSCMIP00000030051.1"/>
    </source>
</evidence>
<sequence length="523" mass="58494">MRCLSSSRVFLCSTLLSLAVGSAVDVNMLVILPKENSYLFSITRVRPAIDYAIQNLVQSPFNFSVKYVDSECGNMALFHLVDICLVQKPDVIVGPVCDYASAPVARLASYWKIPMVSAGALASGFAHKKPEYSHLTRVSPAYSKMGEMFLAMFRRYRWKRVALVFEDDLQERNCYFTVGGVDHAFKQDDIPIYSTVISEDMDEVEIGHKVEELKENVRIVIMCASSQNIRKVMLEAHRQGMTKGDYVFFNIELFNSSTFGNGSWKQGDAFDSVAKQAYRSLQTVTLLRTAKQKFYKFAADMKNRSRQQLNYKDDNVNMFVEGFHDAVLLYTKALQEVLNQGYSKTDGERIVHQMWNTTFEGIAGQVSIDANGDRYGDYSVIGMTDPEAGTHEVIADYYGMNGSFEVRPSVRRLWASGVPPSDESCCGFPKDHASTCKSCGIGESAVTGIVVGSLLGCALLLAFYLFRKKYRITIERRVQLLEADTGKIHLIVQHHCTGSVISAKMIKHDSVCIIEASSDLTDN</sequence>